<dbReference type="Pfam" id="PF13963">
    <property type="entry name" value="Transpos_assoc"/>
    <property type="match status" value="1"/>
</dbReference>
<evidence type="ECO:0000313" key="3">
    <source>
        <dbReference type="EMBL" id="KAL3834256.1"/>
    </source>
</evidence>
<proteinExistence type="predicted"/>
<dbReference type="EMBL" id="JBJXBP010000004">
    <property type="protein sequence ID" value="KAL3834256.1"/>
    <property type="molecule type" value="Genomic_DNA"/>
</dbReference>
<dbReference type="Pfam" id="PF02992">
    <property type="entry name" value="Transposase_21"/>
    <property type="match status" value="1"/>
</dbReference>
<dbReference type="AlphaFoldDB" id="A0ABD3TCC9"/>
<keyword evidence="4" id="KW-1185">Reference proteome</keyword>
<comment type="caution">
    <text evidence="3">The sequence shown here is derived from an EMBL/GenBank/DDBJ whole genome shotgun (WGS) entry which is preliminary data.</text>
</comment>
<dbReference type="PANTHER" id="PTHR10775">
    <property type="entry name" value="OS08G0208400 PROTEIN"/>
    <property type="match status" value="1"/>
</dbReference>
<dbReference type="PANTHER" id="PTHR10775:SF182">
    <property type="entry name" value="TRANSPOSON, EN_SPM-LIKE, TRANSPOSASE-ASSOCIATED DOMAIN PROTEIN-RELATED"/>
    <property type="match status" value="1"/>
</dbReference>
<gene>
    <name evidence="3" type="ORF">ACJIZ3_008992</name>
</gene>
<evidence type="ECO:0000259" key="2">
    <source>
        <dbReference type="Pfam" id="PF13963"/>
    </source>
</evidence>
<dbReference type="Pfam" id="PF13960">
    <property type="entry name" value="DUF4218"/>
    <property type="match status" value="1"/>
</dbReference>
<name>A0ABD3TCC9_9LAMI</name>
<evidence type="ECO:0008006" key="5">
    <source>
        <dbReference type="Google" id="ProtNLM"/>
    </source>
</evidence>
<organism evidence="3 4">
    <name type="scientific">Penstemon smallii</name>
    <dbReference type="NCBI Taxonomy" id="265156"/>
    <lineage>
        <taxon>Eukaryota</taxon>
        <taxon>Viridiplantae</taxon>
        <taxon>Streptophyta</taxon>
        <taxon>Embryophyta</taxon>
        <taxon>Tracheophyta</taxon>
        <taxon>Spermatophyta</taxon>
        <taxon>Magnoliopsida</taxon>
        <taxon>eudicotyledons</taxon>
        <taxon>Gunneridae</taxon>
        <taxon>Pentapetalae</taxon>
        <taxon>asterids</taxon>
        <taxon>lamiids</taxon>
        <taxon>Lamiales</taxon>
        <taxon>Plantaginaceae</taxon>
        <taxon>Cheloneae</taxon>
        <taxon>Penstemon</taxon>
    </lineage>
</organism>
<dbReference type="InterPro" id="IPR029480">
    <property type="entry name" value="Transpos_assoc"/>
</dbReference>
<evidence type="ECO:0000313" key="4">
    <source>
        <dbReference type="Proteomes" id="UP001634393"/>
    </source>
</evidence>
<sequence length="753" mass="87691">MDKSWIHKSRLSKEYEDGLNRFLDMAFDNVSLSGKILCPCKNCKNGKWLNREISKEHLIVDGFLKGYTHWVLHREDSSSSQTKFQQNENFDIFNDMHDLVHDAFGIKDTSGDFKEEPNEQAKSFYKLLEDAQQELYPGCKQFSKLRFIVRLFHLKCMGKWSNKTFTMLLELLKEAFPDLTKSLPKSYYEVQKIIGALGLNCIRIDACPNDCMLYWKEHENDIVCHVCNTSRYIQGEIDGVDEEVSSVKCKKIPAKVLRYFPLKPRLQRLFMSSKTASFMRWHKEECTKDGCMRHPSDSPLWHAFDRQNRDFAKDSRNVRLGLAADGFSPFRTMSVTHSTWPMCMKEPFFFLTLLIPGPSPPGNNIDVYLQPLIDELKELWVGVETYDASTKQNFNMRAALLWTINDFPAYANLSGWSTKGQLACPLCHKEKCYKYLHNSHKHCYMNHRRFLSRYHPYRKDRRSFDGNEESRMPPATLTGDMVLEELGGVNIKFGKKVNDNPNLPHNWKKRSIFFDLPYWKTNMLRHNLDVMHIEKNVCDSVIGTLLGLEGKTKDHENSRLDLVDMGIRQELHPVTLESGKKYLPAACFSMSKKEKEIFLEILKTVKVPDGYASNISRCVQIKPNKISGLKSHDNHILMQQLLPIALRKVLPKHVRTPLIKLCTFFRELCSKVLNPGDLIRLEKEIAKTLCDLEKVFTPSFFDIMIHLSIHLAYEARIAGPVHYRWMYPIEKYFQCCSNYSSFYINLNEDFHIN</sequence>
<dbReference type="InterPro" id="IPR004242">
    <property type="entry name" value="Transposase_21"/>
</dbReference>
<protein>
    <recommendedName>
        <fullName evidence="5">Transposase</fullName>
    </recommendedName>
</protein>
<reference evidence="3 4" key="1">
    <citation type="submission" date="2024-12" db="EMBL/GenBank/DDBJ databases">
        <title>The unique morphological basis and parallel evolutionary history of personate flowers in Penstemon.</title>
        <authorList>
            <person name="Depatie T.H."/>
            <person name="Wessinger C.A."/>
        </authorList>
    </citation>
    <scope>NUCLEOTIDE SEQUENCE [LARGE SCALE GENOMIC DNA]</scope>
    <source>
        <strain evidence="3">WTNN_2</strain>
        <tissue evidence="3">Leaf</tissue>
    </source>
</reference>
<dbReference type="Proteomes" id="UP001634393">
    <property type="component" value="Unassembled WGS sequence"/>
</dbReference>
<accession>A0ABD3TCC9</accession>
<dbReference type="InterPro" id="IPR025452">
    <property type="entry name" value="DUF4218"/>
</dbReference>
<feature type="domain" description="Transposase-associated" evidence="2">
    <location>
        <begin position="3"/>
        <end position="75"/>
    </location>
</feature>
<feature type="domain" description="DUF4218" evidence="1">
    <location>
        <begin position="668"/>
        <end position="739"/>
    </location>
</feature>
<evidence type="ECO:0000259" key="1">
    <source>
        <dbReference type="Pfam" id="PF13960"/>
    </source>
</evidence>